<dbReference type="InterPro" id="IPR011009">
    <property type="entry name" value="Kinase-like_dom_sf"/>
</dbReference>
<dbReference type="Pfam" id="PF01636">
    <property type="entry name" value="APH"/>
    <property type="match status" value="1"/>
</dbReference>
<organism evidence="2 3">
    <name type="scientific">Anaerocolumna cellulosilytica</name>
    <dbReference type="NCBI Taxonomy" id="433286"/>
    <lineage>
        <taxon>Bacteria</taxon>
        <taxon>Bacillati</taxon>
        <taxon>Bacillota</taxon>
        <taxon>Clostridia</taxon>
        <taxon>Lachnospirales</taxon>
        <taxon>Lachnospiraceae</taxon>
        <taxon>Anaerocolumna</taxon>
    </lineage>
</organism>
<dbReference type="PANTHER" id="PTHR21064:SF6">
    <property type="entry name" value="AMINOGLYCOSIDE PHOSPHOTRANSFERASE DOMAIN-CONTAINING PROTEIN"/>
    <property type="match status" value="1"/>
</dbReference>
<evidence type="ECO:0000313" key="2">
    <source>
        <dbReference type="EMBL" id="BCJ96123.1"/>
    </source>
</evidence>
<dbReference type="PANTHER" id="PTHR21064">
    <property type="entry name" value="AMINOGLYCOSIDE PHOSPHOTRANSFERASE DOMAIN-CONTAINING PROTEIN-RELATED"/>
    <property type="match status" value="1"/>
</dbReference>
<evidence type="ECO:0000256" key="1">
    <source>
        <dbReference type="ARBA" id="ARBA00038240"/>
    </source>
</evidence>
<dbReference type="Proteomes" id="UP000515561">
    <property type="component" value="Chromosome"/>
</dbReference>
<dbReference type="AlphaFoldDB" id="A0A6S6QY40"/>
<name>A0A6S6QY40_9FIRM</name>
<dbReference type="KEGG" id="acel:acsn021_36920"/>
<keyword evidence="2" id="KW-0808">Transferase</keyword>
<dbReference type="EMBL" id="AP023367">
    <property type="protein sequence ID" value="BCJ96123.1"/>
    <property type="molecule type" value="Genomic_DNA"/>
</dbReference>
<comment type="similarity">
    <text evidence="1">Belongs to the pseudomonas-type ThrB family.</text>
</comment>
<dbReference type="Gene3D" id="3.90.1200.10">
    <property type="match status" value="1"/>
</dbReference>
<proteinExistence type="inferred from homology"/>
<accession>A0A6S6QY40</accession>
<protein>
    <submittedName>
        <fullName evidence="2">Aminoglycoside phosphotransferase</fullName>
    </submittedName>
</protein>
<dbReference type="RefSeq" id="WP_184091703.1">
    <property type="nucleotide sequence ID" value="NZ_AP023367.1"/>
</dbReference>
<sequence>MNTKYKEDIKEYYKFAQKVLKEYEICYDDISFLQQSENITFCIEKKSSEEKYLVRIHKSIDEGDEYQNNISMINSELLLLEKLNACELFTVQAPVKNRYNSFVTRVFNESLGKDLNVTVLRWIDGDTIDINNEKYNGLALKLGEEMAKLHKYSNQCETSEEFIRIEHDLETSKTNLLKLDKLVDINILSKMKFDEIYKCAINIIEFIKKNLSKNENWGLIHGDLNECNYIVNGNEIFLIDFSRCGFGYYLYDIALTLMHLSNENRRLFIKGYKNISLLPNDYEKMIESFFVLSVIDNMLFLSSNPEEYDYIKNMVNYLCDYVIRKYKNNDRFIFVNN</sequence>
<dbReference type="InterPro" id="IPR002575">
    <property type="entry name" value="Aminoglycoside_PTrfase"/>
</dbReference>
<keyword evidence="3" id="KW-1185">Reference proteome</keyword>
<dbReference type="SUPFAM" id="SSF56112">
    <property type="entry name" value="Protein kinase-like (PK-like)"/>
    <property type="match status" value="1"/>
</dbReference>
<gene>
    <name evidence="2" type="ORF">acsn021_36920</name>
</gene>
<evidence type="ECO:0000313" key="3">
    <source>
        <dbReference type="Proteomes" id="UP000515561"/>
    </source>
</evidence>
<reference evidence="2 3" key="1">
    <citation type="journal article" date="2016" name="Int. J. Syst. Evol. Microbiol.">
        <title>Descriptions of Anaerotaenia torta gen. nov., sp. nov. and Anaerocolumna cellulosilytica gen. nov., sp. nov. isolated from a methanogenic reactor of cattle waste.</title>
        <authorList>
            <person name="Uek A."/>
            <person name="Ohtaki Y."/>
            <person name="Kaku N."/>
            <person name="Ueki K."/>
        </authorList>
    </citation>
    <scope>NUCLEOTIDE SEQUENCE [LARGE SCALE GENOMIC DNA]</scope>
    <source>
        <strain evidence="2 3">SN021</strain>
    </source>
</reference>
<dbReference type="GO" id="GO:0019202">
    <property type="term" value="F:amino acid kinase activity"/>
    <property type="evidence" value="ECO:0007669"/>
    <property type="project" value="TreeGrafter"/>
</dbReference>
<dbReference type="InterPro" id="IPR050249">
    <property type="entry name" value="Pseudomonas-type_ThrB"/>
</dbReference>